<dbReference type="AlphaFoldDB" id="A0A2A3MFN9"/>
<evidence type="ECO:0000313" key="3">
    <source>
        <dbReference type="Proteomes" id="UP000242313"/>
    </source>
</evidence>
<dbReference type="EMBL" id="NTMR01000019">
    <property type="protein sequence ID" value="PBK03547.1"/>
    <property type="molecule type" value="Genomic_DNA"/>
</dbReference>
<evidence type="ECO:0000259" key="1">
    <source>
        <dbReference type="Pfam" id="PF12728"/>
    </source>
</evidence>
<protein>
    <submittedName>
        <fullName evidence="2">DNA-binding protein</fullName>
    </submittedName>
</protein>
<proteinExistence type="predicted"/>
<keyword evidence="3" id="KW-1185">Reference proteome</keyword>
<feature type="domain" description="Helix-turn-helix" evidence="1">
    <location>
        <begin position="1"/>
        <end position="48"/>
    </location>
</feature>
<dbReference type="SUPFAM" id="SSF46955">
    <property type="entry name" value="Putative DNA-binding domain"/>
    <property type="match status" value="1"/>
</dbReference>
<accession>A0A2A3MFN9</accession>
<reference evidence="2 3" key="1">
    <citation type="submission" date="2017-09" db="EMBL/GenBank/DDBJ databases">
        <title>Pseudomonas abyssi sp. nov. isolated from Abyssopelagic Water.</title>
        <authorList>
            <person name="Wei Y."/>
        </authorList>
    </citation>
    <scope>NUCLEOTIDE SEQUENCE [LARGE SCALE GENOMIC DNA]</scope>
    <source>
        <strain evidence="2 3">MT5</strain>
    </source>
</reference>
<dbReference type="Pfam" id="PF12728">
    <property type="entry name" value="HTH_17"/>
    <property type="match status" value="1"/>
</dbReference>
<dbReference type="NCBIfam" id="TIGR01764">
    <property type="entry name" value="excise"/>
    <property type="match status" value="1"/>
</dbReference>
<evidence type="ECO:0000313" key="2">
    <source>
        <dbReference type="EMBL" id="PBK03547.1"/>
    </source>
</evidence>
<dbReference type="InterPro" id="IPR009061">
    <property type="entry name" value="DNA-bd_dom_put_sf"/>
</dbReference>
<dbReference type="InterPro" id="IPR041657">
    <property type="entry name" value="HTH_17"/>
</dbReference>
<keyword evidence="2" id="KW-0238">DNA-binding</keyword>
<organism evidence="2 3">
    <name type="scientific">Pseudomonas abyssi</name>
    <dbReference type="NCBI Taxonomy" id="170540"/>
    <lineage>
        <taxon>Bacteria</taxon>
        <taxon>Pseudomonadati</taxon>
        <taxon>Pseudomonadota</taxon>
        <taxon>Gammaproteobacteria</taxon>
        <taxon>Pseudomonadales</taxon>
        <taxon>Pseudomonadaceae</taxon>
        <taxon>Pseudomonas</taxon>
    </lineage>
</organism>
<dbReference type="Proteomes" id="UP000242313">
    <property type="component" value="Unassembled WGS sequence"/>
</dbReference>
<sequence length="56" mass="6441">MTLDELATYLKLPKSTLYKLVQQGRVPGQKLGKQWRFGRAAIDRWLDAEQQGGDHK</sequence>
<comment type="caution">
    <text evidence="2">The sequence shown here is derived from an EMBL/GenBank/DDBJ whole genome shotgun (WGS) entry which is preliminary data.</text>
</comment>
<dbReference type="InterPro" id="IPR010093">
    <property type="entry name" value="SinI_DNA-bd"/>
</dbReference>
<gene>
    <name evidence="2" type="ORF">CNQ84_14795</name>
</gene>
<name>A0A2A3MFN9_9PSED</name>
<dbReference type="GO" id="GO:0003677">
    <property type="term" value="F:DNA binding"/>
    <property type="evidence" value="ECO:0007669"/>
    <property type="project" value="UniProtKB-KW"/>
</dbReference>